<dbReference type="GO" id="GO:1990811">
    <property type="term" value="C:MWP complex"/>
    <property type="evidence" value="ECO:0007669"/>
    <property type="project" value="TreeGrafter"/>
</dbReference>
<dbReference type="Gene3D" id="2.130.10.10">
    <property type="entry name" value="YVTN repeat-like/Quinoprotein amine dehydrogenase"/>
    <property type="match status" value="1"/>
</dbReference>
<dbReference type="InterPro" id="IPR015943">
    <property type="entry name" value="WD40/YVTN_repeat-like_dom_sf"/>
</dbReference>
<dbReference type="SUPFAM" id="SSF82171">
    <property type="entry name" value="DPP6 N-terminal domain-like"/>
    <property type="match status" value="1"/>
</dbReference>
<evidence type="ECO:0000313" key="3">
    <source>
        <dbReference type="Proteomes" id="UP000233524"/>
    </source>
</evidence>
<accession>A0A2N3NKP3</accession>
<protein>
    <submittedName>
        <fullName evidence="2">Uncharacterized protein</fullName>
    </submittedName>
</protein>
<dbReference type="Proteomes" id="UP000233524">
    <property type="component" value="Unassembled WGS sequence"/>
</dbReference>
<dbReference type="OrthoDB" id="308690at2759"/>
<dbReference type="InterPro" id="IPR052778">
    <property type="entry name" value="Centrosome-WD_assoc"/>
</dbReference>
<dbReference type="STRING" id="41688.A0A2N3NKP3"/>
<gene>
    <name evidence="2" type="ORF">jhhlp_000273</name>
</gene>
<dbReference type="PANTHER" id="PTHR16220:SF0">
    <property type="entry name" value="WD REPEAT-CONTAINING PROTEIN WRAP73"/>
    <property type="match status" value="1"/>
</dbReference>
<proteinExistence type="predicted"/>
<dbReference type="AlphaFoldDB" id="A0A2N3NKP3"/>
<name>A0A2N3NKP3_9PEZI</name>
<evidence type="ECO:0000313" key="2">
    <source>
        <dbReference type="EMBL" id="PKS12932.1"/>
    </source>
</evidence>
<keyword evidence="3" id="KW-1185">Reference proteome</keyword>
<dbReference type="GO" id="GO:0005815">
    <property type="term" value="C:microtubule organizing center"/>
    <property type="evidence" value="ECO:0007669"/>
    <property type="project" value="TreeGrafter"/>
</dbReference>
<dbReference type="VEuPathDB" id="FungiDB:jhhlp_000273"/>
<dbReference type="PANTHER" id="PTHR16220">
    <property type="entry name" value="WD REPEAT PROTEIN 8-RELATED"/>
    <property type="match status" value="1"/>
</dbReference>
<sequence length="529" mass="57568">MVFSPLFKSSANSVPSPDGKLIATLLPSKIIVRSIQNLRTLHEIAPPPAAELSSPVSTFIWSPSSSKVLIATASHIHVLGVTDTEFRAVIKIPGPGAAKPSLVRFGPDDAMVYAFSHLGIKLSIFNLTTCKVVEINNPKFYLPASATRSLSVRPISYHLAVLTRTAGRDVISIHAPSAWDVQRSWYPDTVDCQGLMWTSDGRWLIIWESPAQGHKLLLYTPDGHLFRSWTGPISALSAPDLKHSELGAGIKRCQLSPDAAMVAVCDYTRFIYILEVPAGLETMRLHHPTTAIIPRDTLQIWQEQLSPPLAPSTRVTHGFAKVTQPVSPPGPSPSVNAATPEINVGGSTCLFDASSSLLASRIDDSPTALWIWDLSSMELRAVLIFSSDIVSFQWHPSIPELLSITCQGRGYEGVVFVWDPLSNGPHPLDCGSRFPEEKIAPKWHAKWIKSDAPPGTLYVGDSSRYLLASLAGSDDDHPDWGDVHPSPSNDNTSSIDHHPLQGVNVDGSLADIEDDTLAEPDDTFSFKRV</sequence>
<dbReference type="GO" id="GO:1990810">
    <property type="term" value="P:microtubule anchoring at mitotic spindle pole body"/>
    <property type="evidence" value="ECO:0007669"/>
    <property type="project" value="TreeGrafter"/>
</dbReference>
<evidence type="ECO:0000256" key="1">
    <source>
        <dbReference type="SAM" id="MobiDB-lite"/>
    </source>
</evidence>
<feature type="region of interest" description="Disordered" evidence="1">
    <location>
        <begin position="476"/>
        <end position="507"/>
    </location>
</feature>
<comment type="caution">
    <text evidence="2">The sequence shown here is derived from an EMBL/GenBank/DDBJ whole genome shotgun (WGS) entry which is preliminary data.</text>
</comment>
<dbReference type="InParanoid" id="A0A2N3NKP3"/>
<organism evidence="2 3">
    <name type="scientific">Lomentospora prolificans</name>
    <dbReference type="NCBI Taxonomy" id="41688"/>
    <lineage>
        <taxon>Eukaryota</taxon>
        <taxon>Fungi</taxon>
        <taxon>Dikarya</taxon>
        <taxon>Ascomycota</taxon>
        <taxon>Pezizomycotina</taxon>
        <taxon>Sordariomycetes</taxon>
        <taxon>Hypocreomycetidae</taxon>
        <taxon>Microascales</taxon>
        <taxon>Microascaceae</taxon>
        <taxon>Lomentospora</taxon>
    </lineage>
</organism>
<dbReference type="EMBL" id="NLAX01000002">
    <property type="protein sequence ID" value="PKS12932.1"/>
    <property type="molecule type" value="Genomic_DNA"/>
</dbReference>
<reference evidence="2 3" key="1">
    <citation type="journal article" date="2017" name="G3 (Bethesda)">
        <title>First Draft Genome Sequence of the Pathogenic Fungus Lomentospora prolificans (Formerly Scedosporium prolificans).</title>
        <authorList>
            <person name="Luo R."/>
            <person name="Zimin A."/>
            <person name="Workman R."/>
            <person name="Fan Y."/>
            <person name="Pertea G."/>
            <person name="Grossman N."/>
            <person name="Wear M.P."/>
            <person name="Jia B."/>
            <person name="Miller H."/>
            <person name="Casadevall A."/>
            <person name="Timp W."/>
            <person name="Zhang S.X."/>
            <person name="Salzberg S.L."/>
        </authorList>
    </citation>
    <scope>NUCLEOTIDE SEQUENCE [LARGE SCALE GENOMIC DNA]</scope>
    <source>
        <strain evidence="2 3">JHH-5317</strain>
    </source>
</reference>